<reference evidence="1 2" key="1">
    <citation type="journal article" date="2016" name="J. Clin. Microbiol.">
        <title>Detection and Whole-Genome Sequencing of Carbapenemase-Producing Aeromonas hydrophila Isolates from Routine Perirectal Surveillance Culture.</title>
        <authorList>
            <person name="Hughes H.Y."/>
            <person name="Conlan S.P."/>
            <person name="Lau A.F."/>
            <person name="Dekker J.P."/>
            <person name="Michelin A.V."/>
            <person name="Youn J.H."/>
            <person name="Henderson D.K."/>
            <person name="Frank K.M."/>
            <person name="Segre J.A."/>
            <person name="Palmore T.N."/>
        </authorList>
    </citation>
    <scope>NUCLEOTIDE SEQUENCE [LARGE SCALE GENOMIC DNA]</scope>
    <source>
        <strain evidence="1 2">AVNIH1</strain>
    </source>
</reference>
<dbReference type="EMBL" id="CP014774">
    <property type="protein sequence ID" value="ANB55200.1"/>
    <property type="molecule type" value="Genomic_DNA"/>
</dbReference>
<proteinExistence type="predicted"/>
<dbReference type="Proteomes" id="UP000076809">
    <property type="component" value="Chromosome"/>
</dbReference>
<accession>A0AAC9BBJ8</accession>
<gene>
    <name evidence="1" type="ORF">WM43_14890</name>
</gene>
<protein>
    <submittedName>
        <fullName evidence="1">Uncharacterized protein</fullName>
    </submittedName>
</protein>
<evidence type="ECO:0000313" key="2">
    <source>
        <dbReference type="Proteomes" id="UP000076809"/>
    </source>
</evidence>
<name>A0AAC9BBJ8_AERVE</name>
<organism evidence="1 2">
    <name type="scientific">Aeromonas veronii</name>
    <dbReference type="NCBI Taxonomy" id="654"/>
    <lineage>
        <taxon>Bacteria</taxon>
        <taxon>Pseudomonadati</taxon>
        <taxon>Pseudomonadota</taxon>
        <taxon>Gammaproteobacteria</taxon>
        <taxon>Aeromonadales</taxon>
        <taxon>Aeromonadaceae</taxon>
        <taxon>Aeromonas</taxon>
    </lineage>
</organism>
<evidence type="ECO:0000313" key="1">
    <source>
        <dbReference type="EMBL" id="ANB55200.1"/>
    </source>
</evidence>
<sequence length="79" mass="8803">MQVEAGSSGSSSGEYYEIEVAHNDELFIINGEKFEAKTYCLGWDEGDRVKFLDGSPNGICTSAELLNLERDETCDVWCE</sequence>
<dbReference type="AlphaFoldDB" id="A0AAC9BBJ8"/>